<dbReference type="SUPFAM" id="SSF50129">
    <property type="entry name" value="GroES-like"/>
    <property type="match status" value="1"/>
</dbReference>
<dbReference type="Pfam" id="PF00107">
    <property type="entry name" value="ADH_zinc_N"/>
    <property type="match status" value="1"/>
</dbReference>
<dbReference type="RefSeq" id="WP_128968432.1">
    <property type="nucleotide sequence ID" value="NZ_BMHC01000005.1"/>
</dbReference>
<reference evidence="2" key="3">
    <citation type="submission" date="2022-12" db="EMBL/GenBank/DDBJ databases">
        <authorList>
            <person name="Sun Q."/>
            <person name="Zhou Y."/>
        </authorList>
    </citation>
    <scope>NUCLEOTIDE SEQUENCE</scope>
    <source>
        <strain evidence="2">CGMCC 1.15034</strain>
    </source>
</reference>
<dbReference type="Pfam" id="PF08240">
    <property type="entry name" value="ADH_N"/>
    <property type="match status" value="1"/>
</dbReference>
<accession>A0A410VDR7</accession>
<dbReference type="GO" id="GO:0016491">
    <property type="term" value="F:oxidoreductase activity"/>
    <property type="evidence" value="ECO:0007669"/>
    <property type="project" value="InterPro"/>
</dbReference>
<evidence type="ECO:0000313" key="3">
    <source>
        <dbReference type="EMBL" id="QOZ62859.1"/>
    </source>
</evidence>
<keyword evidence="4" id="KW-1185">Reference proteome</keyword>
<dbReference type="InterPro" id="IPR013149">
    <property type="entry name" value="ADH-like_C"/>
</dbReference>
<dbReference type="InterPro" id="IPR013154">
    <property type="entry name" value="ADH-like_N"/>
</dbReference>
<organism evidence="2 5">
    <name type="scientific">Bradyrhizobium guangdongense</name>
    <dbReference type="NCBI Taxonomy" id="1325090"/>
    <lineage>
        <taxon>Bacteria</taxon>
        <taxon>Pseudomonadati</taxon>
        <taxon>Pseudomonadota</taxon>
        <taxon>Alphaproteobacteria</taxon>
        <taxon>Hyphomicrobiales</taxon>
        <taxon>Nitrobacteraceae</taxon>
        <taxon>Bradyrhizobium</taxon>
    </lineage>
</organism>
<dbReference type="AlphaFoldDB" id="A0A410VDR7"/>
<dbReference type="InterPro" id="IPR052711">
    <property type="entry name" value="Zinc_ADH-like"/>
</dbReference>
<reference evidence="2" key="1">
    <citation type="journal article" date="2014" name="Int. J. Syst. Evol. Microbiol.">
        <title>Complete genome sequence of Corynebacterium casei LMG S-19264T (=DSM 44701T), isolated from a smear-ripened cheese.</title>
        <authorList>
            <consortium name="US DOE Joint Genome Institute (JGI-PGF)"/>
            <person name="Walter F."/>
            <person name="Albersmeier A."/>
            <person name="Kalinowski J."/>
            <person name="Ruckert C."/>
        </authorList>
    </citation>
    <scope>NUCLEOTIDE SEQUENCE</scope>
    <source>
        <strain evidence="2">CGMCC 1.15034</strain>
    </source>
</reference>
<dbReference type="InterPro" id="IPR020843">
    <property type="entry name" value="ER"/>
</dbReference>
<evidence type="ECO:0000313" key="4">
    <source>
        <dbReference type="Proteomes" id="UP000593880"/>
    </source>
</evidence>
<dbReference type="SMART" id="SM00829">
    <property type="entry name" value="PKS_ER"/>
    <property type="match status" value="1"/>
</dbReference>
<dbReference type="InterPro" id="IPR011032">
    <property type="entry name" value="GroES-like_sf"/>
</dbReference>
<dbReference type="Gene3D" id="3.40.50.720">
    <property type="entry name" value="NAD(P)-binding Rossmann-like Domain"/>
    <property type="match status" value="1"/>
</dbReference>
<dbReference type="Proteomes" id="UP000625079">
    <property type="component" value="Unassembled WGS sequence"/>
</dbReference>
<dbReference type="CDD" id="cd08276">
    <property type="entry name" value="MDR7"/>
    <property type="match status" value="1"/>
</dbReference>
<dbReference type="SUPFAM" id="SSF51735">
    <property type="entry name" value="NAD(P)-binding Rossmann-fold domains"/>
    <property type="match status" value="1"/>
</dbReference>
<dbReference type="PANTHER" id="PTHR45033">
    <property type="match status" value="1"/>
</dbReference>
<dbReference type="EMBL" id="CP030057">
    <property type="protein sequence ID" value="QOZ62859.1"/>
    <property type="molecule type" value="Genomic_DNA"/>
</dbReference>
<dbReference type="Proteomes" id="UP000593880">
    <property type="component" value="Chromosome"/>
</dbReference>
<dbReference type="OrthoDB" id="9790818at2"/>
<dbReference type="InterPro" id="IPR036291">
    <property type="entry name" value="NAD(P)-bd_dom_sf"/>
</dbReference>
<gene>
    <name evidence="2" type="primary">adhP</name>
    <name evidence="2" type="ORF">GCM10010987_30720</name>
    <name evidence="3" type="ORF">XH86_32085</name>
</gene>
<feature type="domain" description="Enoyl reductase (ER)" evidence="1">
    <location>
        <begin position="11"/>
        <end position="334"/>
    </location>
</feature>
<evidence type="ECO:0000259" key="1">
    <source>
        <dbReference type="SMART" id="SM00829"/>
    </source>
</evidence>
<proteinExistence type="predicted"/>
<dbReference type="PANTHER" id="PTHR45033:SF2">
    <property type="entry name" value="ZINC-TYPE ALCOHOL DEHYDROGENASE-LIKE PROTEIN C1773.06C"/>
    <property type="match status" value="1"/>
</dbReference>
<evidence type="ECO:0000313" key="2">
    <source>
        <dbReference type="EMBL" id="GGI24704.1"/>
    </source>
</evidence>
<reference evidence="3 4" key="2">
    <citation type="submission" date="2018-06" db="EMBL/GenBank/DDBJ databases">
        <title>Comparative genomics of rhizobia nodulating Arachis hypogaea in China.</title>
        <authorList>
            <person name="Li Y."/>
        </authorList>
    </citation>
    <scope>NUCLEOTIDE SEQUENCE [LARGE SCALE GENOMIC DNA]</scope>
    <source>
        <strain evidence="3 4">CCBAU 51658</strain>
    </source>
</reference>
<name>A0A410VDR7_9BRAD</name>
<evidence type="ECO:0000313" key="5">
    <source>
        <dbReference type="Proteomes" id="UP000625079"/>
    </source>
</evidence>
<sequence>MKAYHLNSHAGAARLEPVEVGRPEPGEGEVRIRVEATSLNYRDLITLDRAGQSGLNGRVPLSDGAGIVDAIGSNVAQWHVGDRVAASFFRDWVSGPFKSSYVSSSLGGNTTDGMLAEYVVLPAAALVAVPAHLSLVEAATLPCAAVTAWHGLIARGGMCRGDTLLVQGTGGVALFGLQFAAALGARAIVISSSDEKLARAKALGGSTLINYRDTPDWDVALMKATDGKGASHILELGGPGTYDRSLRSVASGGKIVQIGVLTGFGPKPDLARLQWENADIIGVTVGSVEHFTAMSSFLTEHAIHPVVDRIYGFDDLLDAYEHLRSGSRFGKIVATL</sequence>
<dbReference type="EMBL" id="BMHC01000005">
    <property type="protein sequence ID" value="GGI24704.1"/>
    <property type="molecule type" value="Genomic_DNA"/>
</dbReference>
<protein>
    <submittedName>
        <fullName evidence="3">NAD(P)-dependent alcohol dehydrogenase</fullName>
    </submittedName>
    <submittedName>
        <fullName evidence="2">NADPH:quinone oxidoreductase</fullName>
    </submittedName>
</protein>
<dbReference type="Gene3D" id="3.90.180.10">
    <property type="entry name" value="Medium-chain alcohol dehydrogenases, catalytic domain"/>
    <property type="match status" value="1"/>
</dbReference>